<gene>
    <name evidence="1" type="ORF">SDC9_102478</name>
</gene>
<dbReference type="EMBL" id="VSSQ01015384">
    <property type="protein sequence ID" value="MPM55681.1"/>
    <property type="molecule type" value="Genomic_DNA"/>
</dbReference>
<name>A0A645ATP8_9ZZZZ</name>
<organism evidence="1">
    <name type="scientific">bioreactor metagenome</name>
    <dbReference type="NCBI Taxonomy" id="1076179"/>
    <lineage>
        <taxon>unclassified sequences</taxon>
        <taxon>metagenomes</taxon>
        <taxon>ecological metagenomes</taxon>
    </lineage>
</organism>
<dbReference type="AlphaFoldDB" id="A0A645ATP8"/>
<protein>
    <submittedName>
        <fullName evidence="1">Uncharacterized protein</fullName>
    </submittedName>
</protein>
<evidence type="ECO:0000313" key="1">
    <source>
        <dbReference type="EMBL" id="MPM55681.1"/>
    </source>
</evidence>
<reference evidence="1" key="1">
    <citation type="submission" date="2019-08" db="EMBL/GenBank/DDBJ databases">
        <authorList>
            <person name="Kucharzyk K."/>
            <person name="Murdoch R.W."/>
            <person name="Higgins S."/>
            <person name="Loffler F."/>
        </authorList>
    </citation>
    <scope>NUCLEOTIDE SEQUENCE</scope>
</reference>
<comment type="caution">
    <text evidence="1">The sequence shown here is derived from an EMBL/GenBank/DDBJ whole genome shotgun (WGS) entry which is preliminary data.</text>
</comment>
<proteinExistence type="predicted"/>
<accession>A0A645ATP8</accession>
<sequence length="213" mass="23122">MRLGPRSPVLLGLRLQNGLQKRIEAAESDLAVGPVLGGVAEDVEQLLARFLVELRRGGNLLEHDDEARLRAGLVQRVGHAVEQGVEILSKVRREHELLGDQVQDVLFGLGMGQIGVQKVIAHGLGSRLQVLDAIGANGLDDIGANSAQQRVLLIVTKWHFHLRCSFLLDIHKKMNDSVQFGWDAKLCADNAVSPSTCNLQIGQNNGSLTLVIP</sequence>